<sequence length="587" mass="64833">MWPFTSSYPEWSLQSVWTVYDYIVVGGGNAGCVLARRLSEDAKRTVLLVERGDARDSCLDVNPLLSIHHSSDQKHSVVIESAVDPRFGRSFPLVVGTGLGGATRINGNQYTCGVPAQYNLWSQQGRKGWSYKDIKPYFDKSERWNGPVPREYHGLDGPLEVTSFEEFQFGSSRRAAEAAQKIGFLDILDMHSPLEPSVGCNKMQFTIDSTGRRHSAFRAYLPQEVVDHRPNLHICTNTIACKIVFSEADDGVVRAVGVDLQAVRGGPKRAITARKEIVLSCGALGTPQLLLLSGVGPEDHLREMGIHIVKSSPGVGQHLQDHLIIQTMYNCPLPDSLWAMVRRPTTLLRELINYYIYGTGWFLCRFAEMEVFGMSSLVSNDGLSSPLAKEHLDSFDPENLPDFAVLPSPIADYTKHPVDKSKGIWGLHAALLLPRSSGRLTLHSLDPKALPHCDMRYLSAPEDYAALRAALRVSLAITREMRASGYPLDAVQVPDVTSNTALDEFIEGNVNTMFHYASTCRMAPEDDAQPGVVDDELRVHGIRNLRIADASVFPDVPAAHPQALVYAMAERCADLIRQNDTFMASSS</sequence>
<dbReference type="InterPro" id="IPR012132">
    <property type="entry name" value="GMC_OxRdtase"/>
</dbReference>
<dbReference type="Pfam" id="PF00732">
    <property type="entry name" value="GMC_oxred_N"/>
    <property type="match status" value="1"/>
</dbReference>
<evidence type="ECO:0000313" key="7">
    <source>
        <dbReference type="Proteomes" id="UP000076871"/>
    </source>
</evidence>
<dbReference type="OrthoDB" id="269227at2759"/>
<comment type="cofactor">
    <cofactor evidence="1 4">
        <name>FAD</name>
        <dbReference type="ChEBI" id="CHEBI:57692"/>
    </cofactor>
</comment>
<dbReference type="SUPFAM" id="SSF51905">
    <property type="entry name" value="FAD/NAD(P)-binding domain"/>
    <property type="match status" value="1"/>
</dbReference>
<gene>
    <name evidence="6" type="ORF">LAESUDRAFT_696907</name>
</gene>
<evidence type="ECO:0000256" key="2">
    <source>
        <dbReference type="ARBA" id="ARBA00010790"/>
    </source>
</evidence>
<feature type="binding site" evidence="4">
    <location>
        <begin position="561"/>
        <end position="562"/>
    </location>
    <ligand>
        <name>FAD</name>
        <dbReference type="ChEBI" id="CHEBI:57692"/>
    </ligand>
</feature>
<keyword evidence="4" id="KW-0274">FAD</keyword>
<feature type="active site" description="Proton acceptor" evidence="3">
    <location>
        <position position="560"/>
    </location>
</feature>
<dbReference type="Gene3D" id="3.50.50.60">
    <property type="entry name" value="FAD/NAD(P)-binding domain"/>
    <property type="match status" value="1"/>
</dbReference>
<proteinExistence type="inferred from homology"/>
<dbReference type="AlphaFoldDB" id="A0A165FB18"/>
<organism evidence="6 7">
    <name type="scientific">Laetiporus sulphureus 93-53</name>
    <dbReference type="NCBI Taxonomy" id="1314785"/>
    <lineage>
        <taxon>Eukaryota</taxon>
        <taxon>Fungi</taxon>
        <taxon>Dikarya</taxon>
        <taxon>Basidiomycota</taxon>
        <taxon>Agaricomycotina</taxon>
        <taxon>Agaricomycetes</taxon>
        <taxon>Polyporales</taxon>
        <taxon>Laetiporus</taxon>
    </lineage>
</organism>
<dbReference type="InterPro" id="IPR036188">
    <property type="entry name" value="FAD/NAD-bd_sf"/>
</dbReference>
<dbReference type="EMBL" id="KV427614">
    <property type="protein sequence ID" value="KZT08694.1"/>
    <property type="molecule type" value="Genomic_DNA"/>
</dbReference>
<dbReference type="GO" id="GO:0016614">
    <property type="term" value="F:oxidoreductase activity, acting on CH-OH group of donors"/>
    <property type="evidence" value="ECO:0007669"/>
    <property type="project" value="InterPro"/>
</dbReference>
<dbReference type="PROSITE" id="PS00624">
    <property type="entry name" value="GMC_OXRED_2"/>
    <property type="match status" value="1"/>
</dbReference>
<feature type="domain" description="Glucose-methanol-choline oxidoreductase N-terminal" evidence="5">
    <location>
        <begin position="282"/>
        <end position="296"/>
    </location>
</feature>
<feature type="active site" description="Proton donor" evidence="3">
    <location>
        <position position="515"/>
    </location>
</feature>
<evidence type="ECO:0000256" key="1">
    <source>
        <dbReference type="ARBA" id="ARBA00001974"/>
    </source>
</evidence>
<dbReference type="InParanoid" id="A0A165FB18"/>
<dbReference type="Gene3D" id="3.30.560.10">
    <property type="entry name" value="Glucose Oxidase, domain 3"/>
    <property type="match status" value="1"/>
</dbReference>
<evidence type="ECO:0000313" key="6">
    <source>
        <dbReference type="EMBL" id="KZT08694.1"/>
    </source>
</evidence>
<dbReference type="PANTHER" id="PTHR11552">
    <property type="entry name" value="GLUCOSE-METHANOL-CHOLINE GMC OXIDOREDUCTASE"/>
    <property type="match status" value="1"/>
</dbReference>
<dbReference type="RefSeq" id="XP_040766434.1">
    <property type="nucleotide sequence ID" value="XM_040906287.1"/>
</dbReference>
<dbReference type="Pfam" id="PF05199">
    <property type="entry name" value="GMC_oxred_C"/>
    <property type="match status" value="1"/>
</dbReference>
<dbReference type="PIRSF" id="PIRSF000137">
    <property type="entry name" value="Alcohol_oxidase"/>
    <property type="match status" value="1"/>
</dbReference>
<evidence type="ECO:0000256" key="3">
    <source>
        <dbReference type="PIRSR" id="PIRSR000137-1"/>
    </source>
</evidence>
<dbReference type="InterPro" id="IPR007867">
    <property type="entry name" value="GMC_OxRtase_C"/>
</dbReference>
<keyword evidence="4" id="KW-0285">Flavoprotein</keyword>
<dbReference type="PANTHER" id="PTHR11552:SF219">
    <property type="entry name" value="GLUCOSE-METHANOL-CHOLINE OXIDOREDUCTASE N-TERMINAL DOMAIN-CONTAINING PROTEIN"/>
    <property type="match status" value="1"/>
</dbReference>
<name>A0A165FB18_9APHY</name>
<dbReference type="GeneID" id="63823316"/>
<dbReference type="SUPFAM" id="SSF54373">
    <property type="entry name" value="FAD-linked reductases, C-terminal domain"/>
    <property type="match status" value="1"/>
</dbReference>
<evidence type="ECO:0000259" key="5">
    <source>
        <dbReference type="PROSITE" id="PS00624"/>
    </source>
</evidence>
<reference evidence="6 7" key="1">
    <citation type="journal article" date="2016" name="Mol. Biol. Evol.">
        <title>Comparative Genomics of Early-Diverging Mushroom-Forming Fungi Provides Insights into the Origins of Lignocellulose Decay Capabilities.</title>
        <authorList>
            <person name="Nagy L.G."/>
            <person name="Riley R."/>
            <person name="Tritt A."/>
            <person name="Adam C."/>
            <person name="Daum C."/>
            <person name="Floudas D."/>
            <person name="Sun H."/>
            <person name="Yadav J.S."/>
            <person name="Pangilinan J."/>
            <person name="Larsson K.H."/>
            <person name="Matsuura K."/>
            <person name="Barry K."/>
            <person name="Labutti K."/>
            <person name="Kuo R."/>
            <person name="Ohm R.A."/>
            <person name="Bhattacharya S.S."/>
            <person name="Shirouzu T."/>
            <person name="Yoshinaga Y."/>
            <person name="Martin F.M."/>
            <person name="Grigoriev I.V."/>
            <person name="Hibbett D.S."/>
        </authorList>
    </citation>
    <scope>NUCLEOTIDE SEQUENCE [LARGE SCALE GENOMIC DNA]</scope>
    <source>
        <strain evidence="6 7">93-53</strain>
    </source>
</reference>
<comment type="similarity">
    <text evidence="2">Belongs to the GMC oxidoreductase family.</text>
</comment>
<dbReference type="GO" id="GO:0050660">
    <property type="term" value="F:flavin adenine dinucleotide binding"/>
    <property type="evidence" value="ECO:0007669"/>
    <property type="project" value="InterPro"/>
</dbReference>
<protein>
    <submittedName>
        <fullName evidence="6">GMC oxidoreductase</fullName>
    </submittedName>
</protein>
<accession>A0A165FB18</accession>
<evidence type="ECO:0000256" key="4">
    <source>
        <dbReference type="PIRSR" id="PIRSR000137-2"/>
    </source>
</evidence>
<dbReference type="STRING" id="1314785.A0A165FB18"/>
<keyword evidence="7" id="KW-1185">Reference proteome</keyword>
<dbReference type="Proteomes" id="UP000076871">
    <property type="component" value="Unassembled WGS sequence"/>
</dbReference>
<dbReference type="InterPro" id="IPR000172">
    <property type="entry name" value="GMC_OxRdtase_N"/>
</dbReference>